<gene>
    <name evidence="7" type="ORF">PSTG_16003</name>
</gene>
<evidence type="ECO:0000256" key="4">
    <source>
        <dbReference type="ARBA" id="ARBA00034617"/>
    </source>
</evidence>
<evidence type="ECO:0000256" key="3">
    <source>
        <dbReference type="ARBA" id="ARBA00023235"/>
    </source>
</evidence>
<dbReference type="PANTHER" id="PTHR13710">
    <property type="entry name" value="DNA HELICASE RECQ FAMILY MEMBER"/>
    <property type="match status" value="1"/>
</dbReference>
<dbReference type="GO" id="GO:0005694">
    <property type="term" value="C:chromosome"/>
    <property type="evidence" value="ECO:0007669"/>
    <property type="project" value="TreeGrafter"/>
</dbReference>
<protein>
    <recommendedName>
        <fullName evidence="5">DNA 3'-5' helicase</fullName>
        <ecNumber evidence="5">5.6.2.4</ecNumber>
    </recommendedName>
</protein>
<dbReference type="SUPFAM" id="SSF52540">
    <property type="entry name" value="P-loop containing nucleoside triphosphate hydrolases"/>
    <property type="match status" value="1"/>
</dbReference>
<dbReference type="InterPro" id="IPR027417">
    <property type="entry name" value="P-loop_NTPase"/>
</dbReference>
<evidence type="ECO:0000256" key="5">
    <source>
        <dbReference type="ARBA" id="ARBA00034808"/>
    </source>
</evidence>
<dbReference type="AlphaFoldDB" id="A0A0L0UUD5"/>
<evidence type="ECO:0000313" key="7">
    <source>
        <dbReference type="EMBL" id="KNE90541.1"/>
    </source>
</evidence>
<dbReference type="GO" id="GO:0003677">
    <property type="term" value="F:DNA binding"/>
    <property type="evidence" value="ECO:0007669"/>
    <property type="project" value="UniProtKB-KW"/>
</dbReference>
<keyword evidence="3" id="KW-0413">Isomerase</keyword>
<dbReference type="GO" id="GO:0043138">
    <property type="term" value="F:3'-5' DNA helicase activity"/>
    <property type="evidence" value="ECO:0007669"/>
    <property type="project" value="UniProtKB-EC"/>
</dbReference>
<evidence type="ECO:0000259" key="6">
    <source>
        <dbReference type="Pfam" id="PF00270"/>
    </source>
</evidence>
<comment type="similarity">
    <text evidence="1">Belongs to the helicase family. RecQ subfamily.</text>
</comment>
<dbReference type="GO" id="GO:0009378">
    <property type="term" value="F:four-way junction helicase activity"/>
    <property type="evidence" value="ECO:0007669"/>
    <property type="project" value="TreeGrafter"/>
</dbReference>
<dbReference type="GO" id="GO:0005524">
    <property type="term" value="F:ATP binding"/>
    <property type="evidence" value="ECO:0007669"/>
    <property type="project" value="InterPro"/>
</dbReference>
<evidence type="ECO:0000313" key="8">
    <source>
        <dbReference type="Proteomes" id="UP000054564"/>
    </source>
</evidence>
<reference evidence="8" key="1">
    <citation type="submission" date="2014-03" db="EMBL/GenBank/DDBJ databases">
        <title>The Genome Sequence of Puccinia striiformis f. sp. tritici PST-78.</title>
        <authorList>
            <consortium name="The Broad Institute Genome Sequencing Platform"/>
            <person name="Cuomo C."/>
            <person name="Hulbert S."/>
            <person name="Chen X."/>
            <person name="Walker B."/>
            <person name="Young S.K."/>
            <person name="Zeng Q."/>
            <person name="Gargeya S."/>
            <person name="Fitzgerald M."/>
            <person name="Haas B."/>
            <person name="Abouelleil A."/>
            <person name="Alvarado L."/>
            <person name="Arachchi H.M."/>
            <person name="Berlin A.M."/>
            <person name="Chapman S.B."/>
            <person name="Goldberg J."/>
            <person name="Griggs A."/>
            <person name="Gujja S."/>
            <person name="Hansen M."/>
            <person name="Howarth C."/>
            <person name="Imamovic A."/>
            <person name="Larimer J."/>
            <person name="McCowan C."/>
            <person name="Montmayeur A."/>
            <person name="Murphy C."/>
            <person name="Neiman D."/>
            <person name="Pearson M."/>
            <person name="Priest M."/>
            <person name="Roberts A."/>
            <person name="Saif S."/>
            <person name="Shea T."/>
            <person name="Sisk P."/>
            <person name="Sykes S."/>
            <person name="Wortman J."/>
            <person name="Nusbaum C."/>
            <person name="Birren B."/>
        </authorList>
    </citation>
    <scope>NUCLEOTIDE SEQUENCE [LARGE SCALE GENOMIC DNA]</scope>
    <source>
        <strain evidence="8">race PST-78</strain>
    </source>
</reference>
<keyword evidence="2" id="KW-0238">DNA-binding</keyword>
<name>A0A0L0UUD5_9BASI</name>
<dbReference type="EC" id="5.6.2.4" evidence="5"/>
<proteinExistence type="inferred from homology"/>
<evidence type="ECO:0000256" key="1">
    <source>
        <dbReference type="ARBA" id="ARBA00005446"/>
    </source>
</evidence>
<accession>A0A0L0UUD5</accession>
<dbReference type="GO" id="GO:0005737">
    <property type="term" value="C:cytoplasm"/>
    <property type="evidence" value="ECO:0007669"/>
    <property type="project" value="TreeGrafter"/>
</dbReference>
<organism evidence="7 8">
    <name type="scientific">Puccinia striiformis f. sp. tritici PST-78</name>
    <dbReference type="NCBI Taxonomy" id="1165861"/>
    <lineage>
        <taxon>Eukaryota</taxon>
        <taxon>Fungi</taxon>
        <taxon>Dikarya</taxon>
        <taxon>Basidiomycota</taxon>
        <taxon>Pucciniomycotina</taxon>
        <taxon>Pucciniomycetes</taxon>
        <taxon>Pucciniales</taxon>
        <taxon>Pucciniaceae</taxon>
        <taxon>Puccinia</taxon>
    </lineage>
</organism>
<comment type="caution">
    <text evidence="7">The sequence shown here is derived from an EMBL/GenBank/DDBJ whole genome shotgun (WGS) entry which is preliminary data.</text>
</comment>
<evidence type="ECO:0000256" key="2">
    <source>
        <dbReference type="ARBA" id="ARBA00023125"/>
    </source>
</evidence>
<dbReference type="PANTHER" id="PTHR13710:SF105">
    <property type="entry name" value="ATP-DEPENDENT DNA HELICASE Q1"/>
    <property type="match status" value="1"/>
</dbReference>
<sequence>MIRPNKIPIRACLQKATTGITIVKKLLKIQDNDKLKAEIETRAKKSYDGQDTKPLQIDMVASLAQGKNVFLLAGTGFGKIRIAEMYYDLLPSNLKPVVLVLNPLDALGDNQVEEKSGRFTAINLTKLTFTPTVAEEIKRGKYNFVYLSPEIFLNSKLWDSVYFSSKFQD</sequence>
<dbReference type="GO" id="GO:0000724">
    <property type="term" value="P:double-strand break repair via homologous recombination"/>
    <property type="evidence" value="ECO:0007669"/>
    <property type="project" value="TreeGrafter"/>
</dbReference>
<keyword evidence="8" id="KW-1185">Reference proteome</keyword>
<dbReference type="Proteomes" id="UP000054564">
    <property type="component" value="Unassembled WGS sequence"/>
</dbReference>
<comment type="catalytic activity">
    <reaction evidence="4">
        <text>Couples ATP hydrolysis with the unwinding of duplex DNA by translocating in the 3'-5' direction.</text>
        <dbReference type="EC" id="5.6.2.4"/>
    </reaction>
</comment>
<dbReference type="Gene3D" id="3.40.50.300">
    <property type="entry name" value="P-loop containing nucleotide triphosphate hydrolases"/>
    <property type="match status" value="1"/>
</dbReference>
<dbReference type="EMBL" id="AJIL01000251">
    <property type="protein sequence ID" value="KNE90541.1"/>
    <property type="molecule type" value="Genomic_DNA"/>
</dbReference>
<dbReference type="InterPro" id="IPR011545">
    <property type="entry name" value="DEAD/DEAH_box_helicase_dom"/>
</dbReference>
<feature type="domain" description="DEAD/DEAH-box helicase" evidence="6">
    <location>
        <begin position="54"/>
        <end position="154"/>
    </location>
</feature>
<dbReference type="Pfam" id="PF00270">
    <property type="entry name" value="DEAD"/>
    <property type="match status" value="1"/>
</dbReference>